<organism evidence="8 9">
    <name type="scientific">Wuchereria bancrofti</name>
    <dbReference type="NCBI Taxonomy" id="6293"/>
    <lineage>
        <taxon>Eukaryota</taxon>
        <taxon>Metazoa</taxon>
        <taxon>Ecdysozoa</taxon>
        <taxon>Nematoda</taxon>
        <taxon>Chromadorea</taxon>
        <taxon>Rhabditida</taxon>
        <taxon>Spirurina</taxon>
        <taxon>Spiruromorpha</taxon>
        <taxon>Filarioidea</taxon>
        <taxon>Onchocercidae</taxon>
        <taxon>Wuchereria</taxon>
    </lineage>
</organism>
<dbReference type="Gene3D" id="1.20.1530.20">
    <property type="match status" value="1"/>
</dbReference>
<keyword evidence="4" id="KW-0769">Symport</keyword>
<dbReference type="Proteomes" id="UP000093561">
    <property type="component" value="Unassembled WGS sequence"/>
</dbReference>
<dbReference type="GO" id="GO:0016020">
    <property type="term" value="C:membrane"/>
    <property type="evidence" value="ECO:0007669"/>
    <property type="project" value="UniProtKB-SubCell"/>
</dbReference>
<feature type="transmembrane region" description="Helical" evidence="7">
    <location>
        <begin position="154"/>
        <end position="176"/>
    </location>
</feature>
<evidence type="ECO:0000256" key="6">
    <source>
        <dbReference type="ARBA" id="ARBA00023136"/>
    </source>
</evidence>
<dbReference type="PANTHER" id="PTHR10361">
    <property type="entry name" value="SODIUM-BILE ACID COTRANSPORTER"/>
    <property type="match status" value="1"/>
</dbReference>
<sequence>MTSRGCPFFIDTINLEYDVARIRFDSPYIHDLMAGTNKTIKVTVDLGTNRQEFAKLPPEKSFAVFLKFGNGNGFDQQNNTLDVWIIQNNKRLENRLFLSALEILIIILAWGIANIMVLQILFLPLMVCILLHLAGCVPGGGAGNYWTVLLDGNLPVSLTVAFYSTITALVMIPFWMRFHTSKFSHYNDSTLIFGVAISHFKPTLRLQTRKVYNATTYHIRPDFFHWFGSINQYIYMIRLLTWIALLAVILRQSPPNVTSIAIETGIQNTSIAIIDKTRLLNSFNTDISALIPVNCASMTPAPLLFIVGIHWLCEKFEKGRNAKSSDIEEIAMKINPGIDNSNGTPIIKYKSNPNNDSPLILMKNEMSRDRSRFHKIYS</sequence>
<evidence type="ECO:0000313" key="8">
    <source>
        <dbReference type="Proteomes" id="UP000093561"/>
    </source>
</evidence>
<dbReference type="InterPro" id="IPR004710">
    <property type="entry name" value="Bilac:Na_transpt"/>
</dbReference>
<dbReference type="InterPro" id="IPR002657">
    <property type="entry name" value="BilAc:Na_symport/Acr3"/>
</dbReference>
<evidence type="ECO:0000313" key="9">
    <source>
        <dbReference type="WBParaSite" id="mrna-Wban_10770"/>
    </source>
</evidence>
<dbReference type="Pfam" id="PF01758">
    <property type="entry name" value="SBF"/>
    <property type="match status" value="1"/>
</dbReference>
<reference evidence="9" key="3">
    <citation type="submission" date="2024-02" db="UniProtKB">
        <authorList>
            <consortium name="WormBaseParasite"/>
        </authorList>
    </citation>
    <scope>IDENTIFICATION</scope>
    <source>
        <strain evidence="9">pt0022</strain>
    </source>
</reference>
<keyword evidence="6 7" id="KW-0472">Membrane</keyword>
<reference evidence="8" key="2">
    <citation type="journal article" date="2016" name="Mol. Ecol.">
        <title>Population genomics of the filarial nematode parasite Wuchereria bancrofti from mosquitoes.</title>
        <authorList>
            <person name="Small S.T."/>
            <person name="Reimer L.J."/>
            <person name="Tisch D.J."/>
            <person name="King C.L."/>
            <person name="Christensen B.M."/>
            <person name="Siba P.M."/>
            <person name="Kazura J.W."/>
            <person name="Serre D."/>
            <person name="Zimmerman P.A."/>
        </authorList>
    </citation>
    <scope>NUCLEOTIDE SEQUENCE</scope>
    <source>
        <strain evidence="8">pt0022</strain>
    </source>
</reference>
<proteinExistence type="inferred from homology"/>
<feature type="transmembrane region" description="Helical" evidence="7">
    <location>
        <begin position="101"/>
        <end position="134"/>
    </location>
</feature>
<evidence type="ECO:0000256" key="4">
    <source>
        <dbReference type="ARBA" id="ARBA00022847"/>
    </source>
</evidence>
<reference evidence="8" key="1">
    <citation type="submission" date="2015-03" db="EMBL/GenBank/DDBJ databases">
        <title>Wuchereria bancrofti Genome Sequencing Papua New Guinea Strain.</title>
        <authorList>
            <person name="Small S.T."/>
            <person name="Serre D."/>
            <person name="Zimmerman P.A."/>
        </authorList>
    </citation>
    <scope>NUCLEOTIDE SEQUENCE [LARGE SCALE GENOMIC DNA]</scope>
    <source>
        <strain evidence="8">pt0022</strain>
    </source>
</reference>
<feature type="transmembrane region" description="Helical" evidence="7">
    <location>
        <begin position="233"/>
        <end position="250"/>
    </location>
</feature>
<keyword evidence="4" id="KW-0813">Transport</keyword>
<evidence type="ECO:0000256" key="2">
    <source>
        <dbReference type="ARBA" id="ARBA00006528"/>
    </source>
</evidence>
<dbReference type="WBParaSite" id="mrna-Wban_10770">
    <property type="protein sequence ID" value="mrna-Wban_10770"/>
    <property type="gene ID" value="Wban_10770"/>
</dbReference>
<comment type="subcellular location">
    <subcellularLocation>
        <location evidence="1">Membrane</location>
        <topology evidence="1">Multi-pass membrane protein</topology>
    </subcellularLocation>
</comment>
<evidence type="ECO:0000256" key="3">
    <source>
        <dbReference type="ARBA" id="ARBA00022692"/>
    </source>
</evidence>
<keyword evidence="3 7" id="KW-0812">Transmembrane</keyword>
<protein>
    <submittedName>
        <fullName evidence="9">Uncharacterized protein</fullName>
    </submittedName>
</protein>
<dbReference type="AlphaFoldDB" id="A0AAF5Q6C8"/>
<dbReference type="GO" id="GO:0015293">
    <property type="term" value="F:symporter activity"/>
    <property type="evidence" value="ECO:0007669"/>
    <property type="project" value="UniProtKB-KW"/>
</dbReference>
<keyword evidence="5 7" id="KW-1133">Transmembrane helix</keyword>
<evidence type="ECO:0000256" key="7">
    <source>
        <dbReference type="SAM" id="Phobius"/>
    </source>
</evidence>
<comment type="similarity">
    <text evidence="2">Belongs to the bile acid:sodium symporter (BASS) (TC 2.A.28) family.</text>
</comment>
<name>A0AAF5Q6C8_WUCBA</name>
<dbReference type="InterPro" id="IPR038770">
    <property type="entry name" value="Na+/solute_symporter_sf"/>
</dbReference>
<accession>A0AAF5Q6C8</accession>
<dbReference type="PANTHER" id="PTHR10361:SF28">
    <property type="entry name" value="P3 PROTEIN-RELATED"/>
    <property type="match status" value="1"/>
</dbReference>
<evidence type="ECO:0000256" key="5">
    <source>
        <dbReference type="ARBA" id="ARBA00022989"/>
    </source>
</evidence>
<evidence type="ECO:0000256" key="1">
    <source>
        <dbReference type="ARBA" id="ARBA00004141"/>
    </source>
</evidence>